<evidence type="ECO:0000313" key="2">
    <source>
        <dbReference type="EMBL" id="GAT46969.1"/>
    </source>
</evidence>
<dbReference type="PANTHER" id="PTHR37049:SF4">
    <property type="entry name" value="RHODANESE DOMAIN-CONTAINING PROTEIN"/>
    <property type="match status" value="1"/>
</dbReference>
<sequence length="669" mass="73968">MVKSSLFVAVVATALGHAADPCTLATSSKWVSSEIAHACELAVPYNQTQALGVVDSALKSLPYYSLENWFLRSPNPRISHNVDIRSLLQNIQHIASSPAGYASYWDFNIAVTDAFNREQDGHTVYVAACTEAFSWNLPFSIGMLAPTPFSHTTRPIFLANYDFPNQNRSGLEAYYQQLGLNVRAYDGVEILTIDGVDAAQYLSTLATESSIYDGIIGGFEDAGVRFMRLLSRYSADTEKGYFTQEIGRFGQRSFYPGQDNVTIVLQTAAGTTHSLTIPWAATFVGDGKTTKTFISKTCALPASSHGRRAELGQQQRKAVIRPDAQPKIRGASSTIHQDTLHMNYVQPNLTSFGHLITLDIYQLKQHPDVGVVYFEQFEPAVHYNYQAYFHQISATLHSGLTALKKAGVKHMILDISGNRGGYINAGAIALWSLWPKDLYPGFPAVFRVSDLIRRESDAAVKRNNTNSEYFFGNYMSTGYAPLSSNEQFMDPPVPQMVNGIPDEYSHPFFDFFGNSSAAVTKFTTPPFAAEDYVIVSNGICASTCSIFSSYLAQKHGVRSAVFGARLPGQQAPAQFDGGVKGSEVTEFESILNELAIAGLKHDKDAPQPFPIRASLSLNFRNALPYKQQQDGILEYVWEPGTRTYQFTAELYHSPEKVWEFVAEEFFCSS</sequence>
<keyword evidence="3" id="KW-1185">Reference proteome</keyword>
<dbReference type="EMBL" id="DF843022">
    <property type="protein sequence ID" value="GAT46969.1"/>
    <property type="molecule type" value="Genomic_DNA"/>
</dbReference>
<dbReference type="Gene3D" id="3.90.226.10">
    <property type="entry name" value="2-enoyl-CoA Hydratase, Chain A, domain 1"/>
    <property type="match status" value="1"/>
</dbReference>
<reference evidence="2" key="1">
    <citation type="submission" date="2014-09" db="EMBL/GenBank/DDBJ databases">
        <title>Genome sequence of the luminous mushroom Mycena chlorophos for searching fungal bioluminescence genes.</title>
        <authorList>
            <person name="Tanaka Y."/>
            <person name="Kasuga D."/>
            <person name="Oba Y."/>
            <person name="Hase S."/>
            <person name="Sato K."/>
            <person name="Oba Y."/>
            <person name="Sakakibara Y."/>
        </authorList>
    </citation>
    <scope>NUCLEOTIDE SEQUENCE</scope>
</reference>
<dbReference type="PANTHER" id="PTHR37049">
    <property type="entry name" value="PEPTIDASE S41 FAMILY PROTEIN"/>
    <property type="match status" value="1"/>
</dbReference>
<dbReference type="InterPro" id="IPR029045">
    <property type="entry name" value="ClpP/crotonase-like_dom_sf"/>
</dbReference>
<feature type="signal peptide" evidence="1">
    <location>
        <begin position="1"/>
        <end position="18"/>
    </location>
</feature>
<evidence type="ECO:0000313" key="3">
    <source>
        <dbReference type="Proteomes" id="UP000815677"/>
    </source>
</evidence>
<dbReference type="Proteomes" id="UP000815677">
    <property type="component" value="Unassembled WGS sequence"/>
</dbReference>
<name>A0ABQ0L719_MYCCL</name>
<evidence type="ECO:0008006" key="4">
    <source>
        <dbReference type="Google" id="ProtNLM"/>
    </source>
</evidence>
<keyword evidence="1" id="KW-0732">Signal</keyword>
<accession>A0ABQ0L719</accession>
<proteinExistence type="predicted"/>
<protein>
    <recommendedName>
        <fullName evidence="4">Tail specific protease domain-containing protein</fullName>
    </recommendedName>
</protein>
<gene>
    <name evidence="2" type="ORF">MCHLO_04461</name>
</gene>
<dbReference type="InterPro" id="IPR052766">
    <property type="entry name" value="S41A_metabolite_peptidase"/>
</dbReference>
<feature type="chain" id="PRO_5046494764" description="Tail specific protease domain-containing protein" evidence="1">
    <location>
        <begin position="19"/>
        <end position="669"/>
    </location>
</feature>
<organism evidence="2 3">
    <name type="scientific">Mycena chlorophos</name>
    <name type="common">Agaric fungus</name>
    <name type="synonym">Agaricus chlorophos</name>
    <dbReference type="NCBI Taxonomy" id="658473"/>
    <lineage>
        <taxon>Eukaryota</taxon>
        <taxon>Fungi</taxon>
        <taxon>Dikarya</taxon>
        <taxon>Basidiomycota</taxon>
        <taxon>Agaricomycotina</taxon>
        <taxon>Agaricomycetes</taxon>
        <taxon>Agaricomycetidae</taxon>
        <taxon>Agaricales</taxon>
        <taxon>Marasmiineae</taxon>
        <taxon>Mycenaceae</taxon>
        <taxon>Mycena</taxon>
    </lineage>
</organism>
<dbReference type="SUPFAM" id="SSF52096">
    <property type="entry name" value="ClpP/crotonase"/>
    <property type="match status" value="1"/>
</dbReference>
<evidence type="ECO:0000256" key="1">
    <source>
        <dbReference type="SAM" id="SignalP"/>
    </source>
</evidence>